<dbReference type="AlphaFoldDB" id="A0A8J3PJE9"/>
<feature type="domain" description="Fibronectin type-III" evidence="8">
    <location>
        <begin position="257"/>
        <end position="339"/>
    </location>
</feature>
<evidence type="ECO:0000256" key="5">
    <source>
        <dbReference type="ARBA" id="ARBA00023326"/>
    </source>
</evidence>
<keyword evidence="3 6" id="KW-0378">Hydrolase</keyword>
<keyword evidence="5" id="KW-0119">Carbohydrate metabolism</keyword>
<evidence type="ECO:0000313" key="10">
    <source>
        <dbReference type="EMBL" id="GIG18709.1"/>
    </source>
</evidence>
<keyword evidence="7" id="KW-0732">Signal</keyword>
<dbReference type="InterPro" id="IPR008979">
    <property type="entry name" value="Galactose-bd-like_sf"/>
</dbReference>
<accession>A0A8J3PJE9</accession>
<feature type="signal peptide" evidence="7">
    <location>
        <begin position="1"/>
        <end position="22"/>
    </location>
</feature>
<dbReference type="Gene3D" id="3.20.20.80">
    <property type="entry name" value="Glycosidases"/>
    <property type="match status" value="1"/>
</dbReference>
<dbReference type="Pfam" id="PF00704">
    <property type="entry name" value="Glyco_hydro_18"/>
    <property type="match status" value="1"/>
</dbReference>
<evidence type="ECO:0000256" key="4">
    <source>
        <dbReference type="ARBA" id="ARBA00023295"/>
    </source>
</evidence>
<dbReference type="GO" id="GO:0008843">
    <property type="term" value="F:endochitinase activity"/>
    <property type="evidence" value="ECO:0007669"/>
    <property type="project" value="UniProtKB-EC"/>
</dbReference>
<dbReference type="InterPro" id="IPR001579">
    <property type="entry name" value="Glyco_hydro_18_chit_AS"/>
</dbReference>
<dbReference type="EMBL" id="BONJ01000043">
    <property type="protein sequence ID" value="GIG18709.1"/>
    <property type="molecule type" value="Genomic_DNA"/>
</dbReference>
<dbReference type="SMART" id="SM00060">
    <property type="entry name" value="FN3"/>
    <property type="match status" value="2"/>
</dbReference>
<dbReference type="InterPro" id="IPR001223">
    <property type="entry name" value="Glyco_hydro18_cat"/>
</dbReference>
<dbReference type="InterPro" id="IPR017853">
    <property type="entry name" value="GH"/>
</dbReference>
<evidence type="ECO:0000259" key="9">
    <source>
        <dbReference type="PROSITE" id="PS51910"/>
    </source>
</evidence>
<dbReference type="Proteomes" id="UP000660339">
    <property type="component" value="Unassembled WGS sequence"/>
</dbReference>
<dbReference type="GO" id="GO:0008061">
    <property type="term" value="F:chitin binding"/>
    <property type="evidence" value="ECO:0007669"/>
    <property type="project" value="InterPro"/>
</dbReference>
<dbReference type="PROSITE" id="PS01095">
    <property type="entry name" value="GH18_1"/>
    <property type="match status" value="1"/>
</dbReference>
<feature type="domain" description="Fibronectin type-III" evidence="8">
    <location>
        <begin position="168"/>
        <end position="250"/>
    </location>
</feature>
<dbReference type="SUPFAM" id="SSF51445">
    <property type="entry name" value="(Trans)glycosidases"/>
    <property type="match status" value="1"/>
</dbReference>
<dbReference type="PANTHER" id="PTHR45708">
    <property type="entry name" value="ENDOCHITINASE"/>
    <property type="match status" value="1"/>
</dbReference>
<dbReference type="RefSeq" id="WP_166387173.1">
    <property type="nucleotide sequence ID" value="NZ_BAAATT010000018.1"/>
</dbReference>
<dbReference type="SUPFAM" id="SSF49785">
    <property type="entry name" value="Galactose-binding domain-like"/>
    <property type="match status" value="1"/>
</dbReference>
<dbReference type="SUPFAM" id="SSF49265">
    <property type="entry name" value="Fibronectin type III"/>
    <property type="match status" value="1"/>
</dbReference>
<dbReference type="Pfam" id="PF00041">
    <property type="entry name" value="fn3"/>
    <property type="match status" value="2"/>
</dbReference>
<dbReference type="InterPro" id="IPR036116">
    <property type="entry name" value="FN3_sf"/>
</dbReference>
<dbReference type="Gene3D" id="2.60.40.10">
    <property type="entry name" value="Immunoglobulins"/>
    <property type="match status" value="2"/>
</dbReference>
<organism evidence="10 11">
    <name type="scientific">Catellatospora methionotrophica</name>
    <dbReference type="NCBI Taxonomy" id="121620"/>
    <lineage>
        <taxon>Bacteria</taxon>
        <taxon>Bacillati</taxon>
        <taxon>Actinomycetota</taxon>
        <taxon>Actinomycetes</taxon>
        <taxon>Micromonosporales</taxon>
        <taxon>Micromonosporaceae</taxon>
        <taxon>Catellatospora</taxon>
    </lineage>
</organism>
<evidence type="ECO:0000259" key="8">
    <source>
        <dbReference type="PROSITE" id="PS50853"/>
    </source>
</evidence>
<dbReference type="InterPro" id="IPR050542">
    <property type="entry name" value="Glycosyl_Hydrlase18_Chitinase"/>
</dbReference>
<protein>
    <recommendedName>
        <fullName evidence="2">chitinase</fullName>
        <ecNumber evidence="2">3.2.1.14</ecNumber>
    </recommendedName>
</protein>
<evidence type="ECO:0000256" key="7">
    <source>
        <dbReference type="SAM" id="SignalP"/>
    </source>
</evidence>
<comment type="similarity">
    <text evidence="1">Belongs to the glycosyl hydrolase 18 family. Chitinase class II subfamily.</text>
</comment>
<dbReference type="PROSITE" id="PS51910">
    <property type="entry name" value="GH18_2"/>
    <property type="match status" value="1"/>
</dbReference>
<evidence type="ECO:0000256" key="1">
    <source>
        <dbReference type="ARBA" id="ARBA00009121"/>
    </source>
</evidence>
<reference evidence="10" key="1">
    <citation type="submission" date="2021-01" db="EMBL/GenBank/DDBJ databases">
        <title>Whole genome shotgun sequence of Catellatospora methionotrophica NBRC 14553.</title>
        <authorList>
            <person name="Komaki H."/>
            <person name="Tamura T."/>
        </authorList>
    </citation>
    <scope>NUCLEOTIDE SEQUENCE</scope>
    <source>
        <strain evidence="10">NBRC 14553</strain>
    </source>
</reference>
<dbReference type="SMART" id="SM00636">
    <property type="entry name" value="Glyco_18"/>
    <property type="match status" value="1"/>
</dbReference>
<evidence type="ECO:0000256" key="6">
    <source>
        <dbReference type="RuleBase" id="RU000489"/>
    </source>
</evidence>
<dbReference type="InterPro" id="IPR011583">
    <property type="entry name" value="Chitinase_II/V-like_cat"/>
</dbReference>
<dbReference type="InterPro" id="IPR003961">
    <property type="entry name" value="FN3_dom"/>
</dbReference>
<evidence type="ECO:0000313" key="11">
    <source>
        <dbReference type="Proteomes" id="UP000660339"/>
    </source>
</evidence>
<feature type="domain" description="GH18" evidence="9">
    <location>
        <begin position="347"/>
        <end position="641"/>
    </location>
</feature>
<proteinExistence type="inferred from homology"/>
<keyword evidence="4 6" id="KW-0326">Glycosidase</keyword>
<keyword evidence="11" id="KW-1185">Reference proteome</keyword>
<dbReference type="EC" id="3.2.1.14" evidence="2"/>
<dbReference type="Pfam" id="PF02018">
    <property type="entry name" value="CBM_4_9"/>
    <property type="match status" value="1"/>
</dbReference>
<gene>
    <name evidence="10" type="ORF">Cme02nite_70410</name>
</gene>
<dbReference type="PANTHER" id="PTHR45708:SF49">
    <property type="entry name" value="ENDOCHITINASE"/>
    <property type="match status" value="1"/>
</dbReference>
<comment type="caution">
    <text evidence="10">The sequence shown here is derived from an EMBL/GenBank/DDBJ whole genome shotgun (WGS) entry which is preliminary data.</text>
</comment>
<evidence type="ECO:0000256" key="3">
    <source>
        <dbReference type="ARBA" id="ARBA00022801"/>
    </source>
</evidence>
<dbReference type="InterPro" id="IPR013783">
    <property type="entry name" value="Ig-like_fold"/>
</dbReference>
<keyword evidence="5" id="KW-0624">Polysaccharide degradation</keyword>
<name>A0A8J3PJE9_9ACTN</name>
<dbReference type="CDD" id="cd00063">
    <property type="entry name" value="FN3"/>
    <property type="match status" value="2"/>
</dbReference>
<feature type="chain" id="PRO_5039238576" description="chitinase" evidence="7">
    <location>
        <begin position="23"/>
        <end position="642"/>
    </location>
</feature>
<dbReference type="PROSITE" id="PS50853">
    <property type="entry name" value="FN3"/>
    <property type="match status" value="2"/>
</dbReference>
<dbReference type="GO" id="GO:0000272">
    <property type="term" value="P:polysaccharide catabolic process"/>
    <property type="evidence" value="ECO:0007669"/>
    <property type="project" value="UniProtKB-KW"/>
</dbReference>
<evidence type="ECO:0000256" key="2">
    <source>
        <dbReference type="ARBA" id="ARBA00012729"/>
    </source>
</evidence>
<dbReference type="InterPro" id="IPR003305">
    <property type="entry name" value="CenC_carb-bd"/>
</dbReference>
<sequence length="642" mass="65385">MNRLRTAAAALAAALVTTFAVAALPAPASAAEVLVNGGLETGSLSPWTCTGNLGSVVSTPVRTGTKAMQGAASAADNAKCSQTVSVVSGTQYTLSAWVRGSYVYLGVNGGASTWTPNATNWTQLTLTFTAASSSIQVYLHGWYGTGTYFADDVSLQGQGGNNPTVPGTPGTPTAGSITNTSVALNWGASSGTVTGYRVYEGSTVRATVTGTSTTISGLAACSAHTYAVAAYNSAGESPRSGTVTVTTTGCGTGVPGTPGNVTVGGATNTSLNVSWSASSGTVTGYRVYEGSTVRATVTGTSTTIGGLATCSSHTYTVRAYNASGESSASASASGTTTGCTTGTLPKHLLTGYWQNFVNGATPLRLSSVPTTYDIVAVAFADAVSGTPGAVTFNVDSGLSSALGGYTNAQFRTDVATLKGRNQKVILSVGGELGSVSVSSSAAATNFANSLYTLITDYGFNGVDIDLENGLNATYMEQALRNLRSRVGSGLIITMAPQTIDMQSTGAGYFSLALNIRDILTIVHTQFYNSGSMLGCDQQFAYSQATVNFLTALACIQLQSALRPDQIALGLPATTQAAGGGYVSPSVVNNALNCLAAGTNCGSFVPPTRWPTIRGAMTWSINWDASNGYNFANTVHNHLVSMP</sequence>
<dbReference type="Gene3D" id="2.60.120.260">
    <property type="entry name" value="Galactose-binding domain-like"/>
    <property type="match status" value="1"/>
</dbReference>
<dbReference type="CDD" id="cd02871">
    <property type="entry name" value="GH18_chitinase_D-like"/>
    <property type="match status" value="1"/>
</dbReference>